<organism evidence="2 3">
    <name type="scientific">Fraxinus pennsylvanica</name>
    <dbReference type="NCBI Taxonomy" id="56036"/>
    <lineage>
        <taxon>Eukaryota</taxon>
        <taxon>Viridiplantae</taxon>
        <taxon>Streptophyta</taxon>
        <taxon>Embryophyta</taxon>
        <taxon>Tracheophyta</taxon>
        <taxon>Spermatophyta</taxon>
        <taxon>Magnoliopsida</taxon>
        <taxon>eudicotyledons</taxon>
        <taxon>Gunneridae</taxon>
        <taxon>Pentapetalae</taxon>
        <taxon>asterids</taxon>
        <taxon>lamiids</taxon>
        <taxon>Lamiales</taxon>
        <taxon>Oleaceae</taxon>
        <taxon>Oleeae</taxon>
        <taxon>Fraxinus</taxon>
    </lineage>
</organism>
<feature type="compositionally biased region" description="Polar residues" evidence="1">
    <location>
        <begin position="18"/>
        <end position="29"/>
    </location>
</feature>
<dbReference type="AlphaFoldDB" id="A0AAD1ZY41"/>
<sequence>MYQREFQEEQEAAAATQDNINEPNSETHSQNIAVVTTAQTTMHNTATTPLATSKISEMNASEKDPSQNVINYRQCTLGNQLSFQGGTSSPYAASISTTCADLTPAVYRCFMTNEAKAA</sequence>
<proteinExistence type="predicted"/>
<accession>A0AAD1ZY41</accession>
<evidence type="ECO:0000313" key="2">
    <source>
        <dbReference type="EMBL" id="CAI9777812.1"/>
    </source>
</evidence>
<keyword evidence="3" id="KW-1185">Reference proteome</keyword>
<evidence type="ECO:0000313" key="3">
    <source>
        <dbReference type="Proteomes" id="UP000834106"/>
    </source>
</evidence>
<protein>
    <submittedName>
        <fullName evidence="2">Uncharacterized protein</fullName>
    </submittedName>
</protein>
<reference evidence="2" key="1">
    <citation type="submission" date="2023-05" db="EMBL/GenBank/DDBJ databases">
        <authorList>
            <person name="Huff M."/>
        </authorList>
    </citation>
    <scope>NUCLEOTIDE SEQUENCE</scope>
</reference>
<dbReference type="Proteomes" id="UP000834106">
    <property type="component" value="Chromosome 15"/>
</dbReference>
<evidence type="ECO:0000256" key="1">
    <source>
        <dbReference type="SAM" id="MobiDB-lite"/>
    </source>
</evidence>
<feature type="region of interest" description="Disordered" evidence="1">
    <location>
        <begin position="1"/>
        <end position="29"/>
    </location>
</feature>
<gene>
    <name evidence="2" type="ORF">FPE_LOCUS25242</name>
</gene>
<name>A0AAD1ZY41_9LAMI</name>
<dbReference type="EMBL" id="OU503050">
    <property type="protein sequence ID" value="CAI9777812.1"/>
    <property type="molecule type" value="Genomic_DNA"/>
</dbReference>